<evidence type="ECO:0000313" key="5">
    <source>
        <dbReference type="EMBL" id="ACO77456.1"/>
    </source>
</evidence>
<dbReference type="Gene3D" id="1.10.10.60">
    <property type="entry name" value="Homeodomain-like"/>
    <property type="match status" value="2"/>
</dbReference>
<dbReference type="eggNOG" id="COG4977">
    <property type="taxonomic scope" value="Bacteria"/>
</dbReference>
<protein>
    <submittedName>
        <fullName evidence="5">Transcriptional regulator, AraC family</fullName>
    </submittedName>
</protein>
<reference evidence="5 6" key="1">
    <citation type="journal article" date="2009" name="J. Bacteriol.">
        <title>Genome sequence of Azotobacter vinelandii, an obligate aerobe specialized to support diverse anaerobic metabolic processes.</title>
        <authorList>
            <person name="Setubal J.C."/>
            <person name="dos Santos P."/>
            <person name="Goldman B.S."/>
            <person name="Ertesvag H."/>
            <person name="Espin G."/>
            <person name="Rubio L.M."/>
            <person name="Valla S."/>
            <person name="Almeida N.F."/>
            <person name="Balasubramanian D."/>
            <person name="Cromes L."/>
            <person name="Curatti L."/>
            <person name="Du Z."/>
            <person name="Godsy E."/>
            <person name="Goodner B."/>
            <person name="Hellner-Burris K."/>
            <person name="Hernandez J.A."/>
            <person name="Houmiel K."/>
            <person name="Imperial J."/>
            <person name="Kennedy C."/>
            <person name="Larson T.J."/>
            <person name="Latreille P."/>
            <person name="Ligon L.S."/>
            <person name="Lu J."/>
            <person name="Maerk M."/>
            <person name="Miller N.M."/>
            <person name="Norton S."/>
            <person name="O'Carroll I.P."/>
            <person name="Paulsen I."/>
            <person name="Raulfs E.C."/>
            <person name="Roemer R."/>
            <person name="Rosser J."/>
            <person name="Segura D."/>
            <person name="Slater S."/>
            <person name="Stricklin S.L."/>
            <person name="Studholme D.J."/>
            <person name="Sun J."/>
            <person name="Viana C.J."/>
            <person name="Wallin E."/>
            <person name="Wang B."/>
            <person name="Wheeler C."/>
            <person name="Zhu H."/>
            <person name="Dean D.R."/>
            <person name="Dixon R."/>
            <person name="Wood D."/>
        </authorList>
    </citation>
    <scope>NUCLEOTIDE SEQUENCE [LARGE SCALE GENOMIC DNA]</scope>
    <source>
        <strain evidence="6">DJ / ATCC BAA-1303</strain>
    </source>
</reference>
<dbReference type="Pfam" id="PF12833">
    <property type="entry name" value="HTH_18"/>
    <property type="match status" value="1"/>
</dbReference>
<dbReference type="GO" id="GO:0043565">
    <property type="term" value="F:sequence-specific DNA binding"/>
    <property type="evidence" value="ECO:0007669"/>
    <property type="project" value="InterPro"/>
</dbReference>
<dbReference type="InterPro" id="IPR018060">
    <property type="entry name" value="HTH_AraC"/>
</dbReference>
<dbReference type="InterPro" id="IPR020449">
    <property type="entry name" value="Tscrpt_reg_AraC-type_HTH"/>
</dbReference>
<dbReference type="InterPro" id="IPR009057">
    <property type="entry name" value="Homeodomain-like_sf"/>
</dbReference>
<evidence type="ECO:0000256" key="3">
    <source>
        <dbReference type="ARBA" id="ARBA00023163"/>
    </source>
</evidence>
<keyword evidence="2" id="KW-0238">DNA-binding</keyword>
<dbReference type="InterPro" id="IPR029442">
    <property type="entry name" value="GyrI-like"/>
</dbReference>
<dbReference type="PANTHER" id="PTHR40055:SF1">
    <property type="entry name" value="TRANSCRIPTIONAL REGULATOR YGIV-RELATED"/>
    <property type="match status" value="1"/>
</dbReference>
<keyword evidence="3" id="KW-0804">Transcription</keyword>
<dbReference type="EMBL" id="CP001157">
    <property type="protein sequence ID" value="ACO77456.1"/>
    <property type="molecule type" value="Genomic_DNA"/>
</dbReference>
<evidence type="ECO:0000256" key="1">
    <source>
        <dbReference type="ARBA" id="ARBA00023015"/>
    </source>
</evidence>
<dbReference type="KEGG" id="avn:Avin_12290"/>
<dbReference type="PRINTS" id="PR00032">
    <property type="entry name" value="HTHARAC"/>
</dbReference>
<dbReference type="InterPro" id="IPR011256">
    <property type="entry name" value="Reg_factor_effector_dom_sf"/>
</dbReference>
<accession>C1DQ04</accession>
<keyword evidence="6" id="KW-1185">Reference proteome</keyword>
<dbReference type="PROSITE" id="PS01124">
    <property type="entry name" value="HTH_ARAC_FAMILY_2"/>
    <property type="match status" value="1"/>
</dbReference>
<dbReference type="SUPFAM" id="SSF55136">
    <property type="entry name" value="Probable bacterial effector-binding domain"/>
    <property type="match status" value="1"/>
</dbReference>
<dbReference type="HOGENOM" id="CLU_000445_81_1_6"/>
<proteinExistence type="predicted"/>
<dbReference type="GO" id="GO:0003700">
    <property type="term" value="F:DNA-binding transcription factor activity"/>
    <property type="evidence" value="ECO:0007669"/>
    <property type="project" value="InterPro"/>
</dbReference>
<dbReference type="Pfam" id="PF06445">
    <property type="entry name" value="GyrI-like"/>
    <property type="match status" value="1"/>
</dbReference>
<keyword evidence="1" id="KW-0805">Transcription regulation</keyword>
<dbReference type="SMART" id="SM00871">
    <property type="entry name" value="AraC_E_bind"/>
    <property type="match status" value="1"/>
</dbReference>
<dbReference type="Proteomes" id="UP000002424">
    <property type="component" value="Chromosome"/>
</dbReference>
<dbReference type="SMART" id="SM00342">
    <property type="entry name" value="HTH_ARAC"/>
    <property type="match status" value="1"/>
</dbReference>
<evidence type="ECO:0000256" key="2">
    <source>
        <dbReference type="ARBA" id="ARBA00023125"/>
    </source>
</evidence>
<dbReference type="OrthoDB" id="282744at2"/>
<dbReference type="EnsemblBacteria" id="ACO77456">
    <property type="protein sequence ID" value="ACO77456"/>
    <property type="gene ID" value="Avin_12290"/>
</dbReference>
<dbReference type="PANTHER" id="PTHR40055">
    <property type="entry name" value="TRANSCRIPTIONAL REGULATOR YGIV-RELATED"/>
    <property type="match status" value="1"/>
</dbReference>
<dbReference type="InterPro" id="IPR010499">
    <property type="entry name" value="AraC_E-bd"/>
</dbReference>
<evidence type="ECO:0000259" key="4">
    <source>
        <dbReference type="PROSITE" id="PS01124"/>
    </source>
</evidence>
<dbReference type="InterPro" id="IPR050908">
    <property type="entry name" value="SmbC-like"/>
</dbReference>
<dbReference type="SUPFAM" id="SSF46689">
    <property type="entry name" value="Homeodomain-like"/>
    <property type="match status" value="2"/>
</dbReference>
<dbReference type="eggNOG" id="COG3449">
    <property type="taxonomic scope" value="Bacteria"/>
</dbReference>
<feature type="domain" description="HTH araC/xylS-type" evidence="4">
    <location>
        <begin position="55"/>
        <end position="153"/>
    </location>
</feature>
<dbReference type="GeneID" id="88184550"/>
<sequence length="325" mass="36358">MLPADPVTGQPDAQTESHLIEQELALLFDKPPAGPLAPRLRNGLPPRLLEDTRIVKAIRLIESTTEEPFPLERIAAHANLSASRFQRRFQEAMGESPGEYLRRTRLDRAAIFLIISQESVLSIALSTGYASHEAFIRAFHRQFGLVPTQYRQFARRASTPLAPEDEPRVAQVRVESFPSQPVLAMRFYGSYALVEDNWRRFAECLDRAGFPLADAQAVGIVQDNPEITPNDLVRYDCAIVDAGFDREHPALSRLILPAARFACLEHRAPYSHIFPVYRTIGSVWGPRSGECFGAGGTGTLERYRQPPWLNGGGEQWLDVTIALKN</sequence>
<dbReference type="Gene3D" id="3.20.80.10">
    <property type="entry name" value="Regulatory factor, effector binding domain"/>
    <property type="match status" value="1"/>
</dbReference>
<dbReference type="RefSeq" id="WP_012699876.1">
    <property type="nucleotide sequence ID" value="NC_012560.1"/>
</dbReference>
<dbReference type="STRING" id="322710.Avin_12290"/>
<organism evidence="5 6">
    <name type="scientific">Azotobacter vinelandii (strain DJ / ATCC BAA-1303)</name>
    <dbReference type="NCBI Taxonomy" id="322710"/>
    <lineage>
        <taxon>Bacteria</taxon>
        <taxon>Pseudomonadati</taxon>
        <taxon>Pseudomonadota</taxon>
        <taxon>Gammaproteobacteria</taxon>
        <taxon>Pseudomonadales</taxon>
        <taxon>Pseudomonadaceae</taxon>
        <taxon>Azotobacter</taxon>
    </lineage>
</organism>
<name>C1DQ04_AZOVD</name>
<gene>
    <name evidence="5" type="ordered locus">Avin_12290</name>
</gene>
<evidence type="ECO:0000313" key="6">
    <source>
        <dbReference type="Proteomes" id="UP000002424"/>
    </source>
</evidence>
<dbReference type="AlphaFoldDB" id="C1DQ04"/>